<keyword evidence="2" id="KW-0472">Membrane</keyword>
<dbReference type="Proteomes" id="UP000249723">
    <property type="component" value="Unassembled WGS sequence"/>
</dbReference>
<proteinExistence type="predicted"/>
<accession>A0A2X0KIC1</accession>
<keyword evidence="4" id="KW-1185">Reference proteome</keyword>
<sequence length="376" mass="39932">MAPSSTSASSLMKPKGKALVGAIALGSLVFHFVLSSKLGWVSSHLASDREEEDWRRLEGIRAVIGVGRAVSLASGAVAALGLYGVVKDHLPFLRLFTLNSFISLGGELGLLLVIVFLASSSSSSSVTSSVCASISNSDISLELFGWSQETCEERFSSLLLTFLGFAATVSLLRAWCSVQVLGYYTNLSKRLQRRPHLSINVRSATASSSGDRYYDREPDSAGGGYAGSLSSKRQRIFLLPQPIDRQRDGLGVDVPLLSFTSSTPDTTSFPPTSFPPTTGHTTLAPIEETPKYLVYAPVMMTAEEARTIGARELVLGSGSGRTRPRSNPSNNHSVSTPLSAHPVSGLDSPTPTPTAYIPSLLLPTTDEAPNVKGKVA</sequence>
<gene>
    <name evidence="3" type="ORF">BZ3500_MVSOF-1268-A1-R1_CHR1-3G02149</name>
</gene>
<dbReference type="AlphaFoldDB" id="A0A2X0KIC1"/>
<feature type="transmembrane region" description="Helical" evidence="2">
    <location>
        <begin position="162"/>
        <end position="184"/>
    </location>
</feature>
<evidence type="ECO:0000256" key="2">
    <source>
        <dbReference type="SAM" id="Phobius"/>
    </source>
</evidence>
<feature type="transmembrane region" description="Helical" evidence="2">
    <location>
        <begin position="95"/>
        <end position="118"/>
    </location>
</feature>
<feature type="compositionally biased region" description="Polar residues" evidence="1">
    <location>
        <begin position="325"/>
        <end position="338"/>
    </location>
</feature>
<protein>
    <submittedName>
        <fullName evidence="3">BZ3500_MvSof-1268-A1-R1_Chr1-3g02149 protein</fullName>
    </submittedName>
</protein>
<dbReference type="OrthoDB" id="2537490at2759"/>
<reference evidence="4" key="1">
    <citation type="submission" date="2016-10" db="EMBL/GenBank/DDBJ databases">
        <authorList>
            <person name="Jeantristanb JTB J.-T."/>
            <person name="Ricardo R."/>
        </authorList>
    </citation>
    <scope>NUCLEOTIDE SEQUENCE [LARGE SCALE GENOMIC DNA]</scope>
</reference>
<feature type="compositionally biased region" description="Low complexity" evidence="1">
    <location>
        <begin position="261"/>
        <end position="282"/>
    </location>
</feature>
<keyword evidence="2" id="KW-0812">Transmembrane</keyword>
<feature type="region of interest" description="Disordered" evidence="1">
    <location>
        <begin position="316"/>
        <end position="376"/>
    </location>
</feature>
<evidence type="ECO:0000256" key="1">
    <source>
        <dbReference type="SAM" id="MobiDB-lite"/>
    </source>
</evidence>
<feature type="transmembrane region" description="Helical" evidence="2">
    <location>
        <begin position="59"/>
        <end position="83"/>
    </location>
</feature>
<organism evidence="3 4">
    <name type="scientific">Microbotryum saponariae</name>
    <dbReference type="NCBI Taxonomy" id="289078"/>
    <lineage>
        <taxon>Eukaryota</taxon>
        <taxon>Fungi</taxon>
        <taxon>Dikarya</taxon>
        <taxon>Basidiomycota</taxon>
        <taxon>Pucciniomycotina</taxon>
        <taxon>Microbotryomycetes</taxon>
        <taxon>Microbotryales</taxon>
        <taxon>Microbotryaceae</taxon>
        <taxon>Microbotryum</taxon>
    </lineage>
</organism>
<feature type="region of interest" description="Disordered" evidence="1">
    <location>
        <begin position="208"/>
        <end position="227"/>
    </location>
</feature>
<keyword evidence="2" id="KW-1133">Transmembrane helix</keyword>
<evidence type="ECO:0000313" key="3">
    <source>
        <dbReference type="EMBL" id="SCZ90686.1"/>
    </source>
</evidence>
<feature type="region of interest" description="Disordered" evidence="1">
    <location>
        <begin position="261"/>
        <end position="283"/>
    </location>
</feature>
<name>A0A2X0KIC1_9BASI</name>
<dbReference type="EMBL" id="FMWP01000014">
    <property type="protein sequence ID" value="SCZ90686.1"/>
    <property type="molecule type" value="Genomic_DNA"/>
</dbReference>
<evidence type="ECO:0000313" key="4">
    <source>
        <dbReference type="Proteomes" id="UP000249723"/>
    </source>
</evidence>